<feature type="transmembrane region" description="Helical" evidence="5">
    <location>
        <begin position="237"/>
        <end position="256"/>
    </location>
</feature>
<dbReference type="HOGENOM" id="CLU_020502_1_1_1"/>
<proteinExistence type="predicted"/>
<feature type="transmembrane region" description="Helical" evidence="5">
    <location>
        <begin position="356"/>
        <end position="374"/>
    </location>
</feature>
<evidence type="ECO:0000256" key="4">
    <source>
        <dbReference type="ARBA" id="ARBA00023136"/>
    </source>
</evidence>
<keyword evidence="4 5" id="KW-0472">Membrane</keyword>
<evidence type="ECO:0000313" key="6">
    <source>
        <dbReference type="EMBL" id="EEB09146.1"/>
    </source>
</evidence>
<feature type="transmembrane region" description="Helical" evidence="5">
    <location>
        <begin position="56"/>
        <end position="77"/>
    </location>
</feature>
<dbReference type="PANTHER" id="PTHR12778">
    <property type="entry name" value="SOLUTE CARRIER FAMILY 33 ACETYL-COA TRANSPORTER -RELATED"/>
    <property type="match status" value="1"/>
</dbReference>
<keyword evidence="2 5" id="KW-0812">Transmembrane</keyword>
<dbReference type="eggNOG" id="KOG3574">
    <property type="taxonomic scope" value="Eukaryota"/>
</dbReference>
<dbReference type="GO" id="GO:0008521">
    <property type="term" value="F:acetyl-CoA transmembrane transporter activity"/>
    <property type="evidence" value="ECO:0007669"/>
    <property type="project" value="InterPro"/>
</dbReference>
<dbReference type="EMBL" id="KE651167">
    <property type="protein sequence ID" value="EEB09146.1"/>
    <property type="molecule type" value="Genomic_DNA"/>
</dbReference>
<dbReference type="InterPro" id="IPR036259">
    <property type="entry name" value="MFS_trans_sf"/>
</dbReference>
<feature type="transmembrane region" description="Helical" evidence="5">
    <location>
        <begin position="380"/>
        <end position="403"/>
    </location>
</feature>
<dbReference type="GO" id="GO:0016020">
    <property type="term" value="C:membrane"/>
    <property type="evidence" value="ECO:0007669"/>
    <property type="project" value="UniProtKB-SubCell"/>
</dbReference>
<protein>
    <submittedName>
        <fullName evidence="6">Acetyl-CoA transporter</fullName>
    </submittedName>
</protein>
<feature type="transmembrane region" description="Helical" evidence="5">
    <location>
        <begin position="124"/>
        <end position="147"/>
    </location>
</feature>
<dbReference type="VEuPathDB" id="FungiDB:SJAG_04325"/>
<feature type="transmembrane region" description="Helical" evidence="5">
    <location>
        <begin position="196"/>
        <end position="217"/>
    </location>
</feature>
<feature type="transmembrane region" description="Helical" evidence="5">
    <location>
        <begin position="97"/>
        <end position="115"/>
    </location>
</feature>
<evidence type="ECO:0000256" key="2">
    <source>
        <dbReference type="ARBA" id="ARBA00022692"/>
    </source>
</evidence>
<dbReference type="RefSeq" id="XP_002175439.1">
    <property type="nucleotide sequence ID" value="XM_002175403.1"/>
</dbReference>
<feature type="transmembrane region" description="Helical" evidence="5">
    <location>
        <begin position="478"/>
        <end position="501"/>
    </location>
</feature>
<dbReference type="JaponicusDB" id="SJAG_04325"/>
<sequence>MVRDDYELQSLDEHATDTMVPVEAPSLPPKDEFLRSPISQPLAPAPPLTRRQKRNVALLLLLYLLQGVPMGLVQGSIPYLLRPHSTYAELAVFSLASYPYSLKVLWSPIVDTFYFRKFGRRKTWIVPCILLISLAMFLLSFCVEDWIEHSSEHIHAFTFWSFMLVFLCATQDIAVDGWSLNMLEPEQINYASTAQSVGLNTGFFLSFTVLLVLMSPVSSKLLPTIAKPNVGLVTLSGYLRFWSVVAFVASILVCVVDEQASVTIEDVRSIWASIFRVFSIKNMRHYSVFLLLCKLGFVANETLTFLKLSEKGLSNALLSIIILIDFPISLALGVYIGRASQHRPLSKWLLGYRLRIFANAFNVLLMFLLTHTTINVYSFFVILFCYLFSSSVGTIQFVAIGVFHSQISDPFIGGTYMTILNTLSNLGGTWPKYMLLKAANAMTVSFCSVSSELSCATDDSKAQCVAQGGTCIMRSDGYYSISVVGILTATILLYTVILPILRKLEKAPRSSWAVAPTSANV</sequence>
<evidence type="ECO:0000313" key="7">
    <source>
        <dbReference type="Proteomes" id="UP000001744"/>
    </source>
</evidence>
<keyword evidence="7" id="KW-1185">Reference proteome</keyword>
<dbReference type="InterPro" id="IPR004752">
    <property type="entry name" value="AmpG_permease/AT-1"/>
</dbReference>
<keyword evidence="3 5" id="KW-1133">Transmembrane helix</keyword>
<dbReference type="InterPro" id="IPR024371">
    <property type="entry name" value="AcetylCoA_trans_1-like"/>
</dbReference>
<dbReference type="SUPFAM" id="SSF103473">
    <property type="entry name" value="MFS general substrate transporter"/>
    <property type="match status" value="1"/>
</dbReference>
<dbReference type="STRING" id="402676.B6K6J2"/>
<gene>
    <name evidence="6" type="ORF">SJAG_04325</name>
</gene>
<feature type="transmembrane region" description="Helical" evidence="5">
    <location>
        <begin position="286"/>
        <end position="306"/>
    </location>
</feature>
<dbReference type="Gene3D" id="1.20.1250.20">
    <property type="entry name" value="MFS general substrate transporter like domains"/>
    <property type="match status" value="1"/>
</dbReference>
<dbReference type="Proteomes" id="UP000001744">
    <property type="component" value="Unassembled WGS sequence"/>
</dbReference>
<accession>B6K6J2</accession>
<dbReference type="AlphaFoldDB" id="B6K6J2"/>
<evidence type="ECO:0000256" key="5">
    <source>
        <dbReference type="SAM" id="Phobius"/>
    </source>
</evidence>
<evidence type="ECO:0000256" key="3">
    <source>
        <dbReference type="ARBA" id="ARBA00022989"/>
    </source>
</evidence>
<name>B6K6J2_SCHJY</name>
<feature type="transmembrane region" description="Helical" evidence="5">
    <location>
        <begin position="312"/>
        <end position="336"/>
    </location>
</feature>
<dbReference type="GeneID" id="7052587"/>
<dbReference type="OrthoDB" id="6415790at2759"/>
<comment type="subcellular location">
    <subcellularLocation>
        <location evidence="1">Membrane</location>
        <topology evidence="1">Multi-pass membrane protein</topology>
    </subcellularLocation>
</comment>
<dbReference type="GO" id="GO:0035348">
    <property type="term" value="P:acetyl-CoA transmembrane transport"/>
    <property type="evidence" value="ECO:0007669"/>
    <property type="project" value="InterPro"/>
</dbReference>
<evidence type="ECO:0000256" key="1">
    <source>
        <dbReference type="ARBA" id="ARBA00004141"/>
    </source>
</evidence>
<dbReference type="OMA" id="RRKSWIM"/>
<feature type="transmembrane region" description="Helical" evidence="5">
    <location>
        <begin position="153"/>
        <end position="175"/>
    </location>
</feature>
<dbReference type="PANTHER" id="PTHR12778:SF9">
    <property type="entry name" value="ACETYL-COENZYME A TRANSPORTER 1"/>
    <property type="match status" value="1"/>
</dbReference>
<organism evidence="6 7">
    <name type="scientific">Schizosaccharomyces japonicus (strain yFS275 / FY16936)</name>
    <name type="common">Fission yeast</name>
    <dbReference type="NCBI Taxonomy" id="402676"/>
    <lineage>
        <taxon>Eukaryota</taxon>
        <taxon>Fungi</taxon>
        <taxon>Dikarya</taxon>
        <taxon>Ascomycota</taxon>
        <taxon>Taphrinomycotina</taxon>
        <taxon>Schizosaccharomycetes</taxon>
        <taxon>Schizosaccharomycetales</taxon>
        <taxon>Schizosaccharomycetaceae</taxon>
        <taxon>Schizosaccharomyces</taxon>
    </lineage>
</organism>
<dbReference type="FunFam" id="1.20.1250.20:FF:000289">
    <property type="entry name" value="Acetyl-coenzyme A transporter 1"/>
    <property type="match status" value="1"/>
</dbReference>
<dbReference type="Pfam" id="PF13000">
    <property type="entry name" value="Acatn"/>
    <property type="match status" value="2"/>
</dbReference>
<reference evidence="6 7" key="1">
    <citation type="journal article" date="2011" name="Science">
        <title>Comparative functional genomics of the fission yeasts.</title>
        <authorList>
            <person name="Rhind N."/>
            <person name="Chen Z."/>
            <person name="Yassour M."/>
            <person name="Thompson D.A."/>
            <person name="Haas B.J."/>
            <person name="Habib N."/>
            <person name="Wapinski I."/>
            <person name="Roy S."/>
            <person name="Lin M.F."/>
            <person name="Heiman D.I."/>
            <person name="Young S.K."/>
            <person name="Furuya K."/>
            <person name="Guo Y."/>
            <person name="Pidoux A."/>
            <person name="Chen H.M."/>
            <person name="Robbertse B."/>
            <person name="Goldberg J.M."/>
            <person name="Aoki K."/>
            <person name="Bayne E.H."/>
            <person name="Berlin A.M."/>
            <person name="Desjardins C.A."/>
            <person name="Dobbs E."/>
            <person name="Dukaj L."/>
            <person name="Fan L."/>
            <person name="FitzGerald M.G."/>
            <person name="French C."/>
            <person name="Gujja S."/>
            <person name="Hansen K."/>
            <person name="Keifenheim D."/>
            <person name="Levin J.Z."/>
            <person name="Mosher R.A."/>
            <person name="Mueller C.A."/>
            <person name="Pfiffner J."/>
            <person name="Priest M."/>
            <person name="Russ C."/>
            <person name="Smialowska A."/>
            <person name="Swoboda P."/>
            <person name="Sykes S.M."/>
            <person name="Vaughn M."/>
            <person name="Vengrova S."/>
            <person name="Yoder R."/>
            <person name="Zeng Q."/>
            <person name="Allshire R."/>
            <person name="Baulcombe D."/>
            <person name="Birren B.W."/>
            <person name="Brown W."/>
            <person name="Ekwall K."/>
            <person name="Kellis M."/>
            <person name="Leatherwood J."/>
            <person name="Levin H."/>
            <person name="Margalit H."/>
            <person name="Martienssen R."/>
            <person name="Nieduszynski C.A."/>
            <person name="Spatafora J.W."/>
            <person name="Friedman N."/>
            <person name="Dalgaard J.Z."/>
            <person name="Baumann P."/>
            <person name="Niki H."/>
            <person name="Regev A."/>
            <person name="Nusbaum C."/>
        </authorList>
    </citation>
    <scope>NUCLEOTIDE SEQUENCE [LARGE SCALE GENOMIC DNA]</scope>
    <source>
        <strain evidence="7">yFS275 / FY16936</strain>
    </source>
</reference>